<dbReference type="PROSITE" id="PS50943">
    <property type="entry name" value="HTH_CROC1"/>
    <property type="match status" value="1"/>
</dbReference>
<dbReference type="PRINTS" id="PR00036">
    <property type="entry name" value="HTHLACI"/>
</dbReference>
<protein>
    <submittedName>
        <fullName evidence="6">Transcriptional regulator, LacI family</fullName>
    </submittedName>
</protein>
<dbReference type="PANTHER" id="PTHR30146">
    <property type="entry name" value="LACI-RELATED TRANSCRIPTIONAL REPRESSOR"/>
    <property type="match status" value="1"/>
</dbReference>
<dbReference type="CDD" id="cd01392">
    <property type="entry name" value="HTH_LacI"/>
    <property type="match status" value="1"/>
</dbReference>
<organism evidence="6 7">
    <name type="scientific">Microlunatus soli</name>
    <dbReference type="NCBI Taxonomy" id="630515"/>
    <lineage>
        <taxon>Bacteria</taxon>
        <taxon>Bacillati</taxon>
        <taxon>Actinomycetota</taxon>
        <taxon>Actinomycetes</taxon>
        <taxon>Propionibacteriales</taxon>
        <taxon>Propionibacteriaceae</taxon>
        <taxon>Microlunatus</taxon>
    </lineage>
</organism>
<evidence type="ECO:0000313" key="6">
    <source>
        <dbReference type="EMBL" id="SDS93669.1"/>
    </source>
</evidence>
<dbReference type="PROSITE" id="PS50932">
    <property type="entry name" value="HTH_LACI_2"/>
    <property type="match status" value="1"/>
</dbReference>
<dbReference type="Pfam" id="PF00356">
    <property type="entry name" value="LacI"/>
    <property type="match status" value="1"/>
</dbReference>
<dbReference type="PROSITE" id="PS00356">
    <property type="entry name" value="HTH_LACI_1"/>
    <property type="match status" value="1"/>
</dbReference>
<evidence type="ECO:0000259" key="4">
    <source>
        <dbReference type="PROSITE" id="PS50932"/>
    </source>
</evidence>
<dbReference type="InterPro" id="IPR001387">
    <property type="entry name" value="Cro/C1-type_HTH"/>
</dbReference>
<dbReference type="AlphaFoldDB" id="A0A1H1WBZ2"/>
<accession>A0A1H1WBZ2</accession>
<keyword evidence="7" id="KW-1185">Reference proteome</keyword>
<dbReference type="SUPFAM" id="SSF53822">
    <property type="entry name" value="Periplasmic binding protein-like I"/>
    <property type="match status" value="1"/>
</dbReference>
<dbReference type="InterPro" id="IPR010982">
    <property type="entry name" value="Lambda_DNA-bd_dom_sf"/>
</dbReference>
<evidence type="ECO:0000259" key="5">
    <source>
        <dbReference type="PROSITE" id="PS50943"/>
    </source>
</evidence>
<dbReference type="Proteomes" id="UP000199103">
    <property type="component" value="Chromosome I"/>
</dbReference>
<dbReference type="GO" id="GO:0000976">
    <property type="term" value="F:transcription cis-regulatory region binding"/>
    <property type="evidence" value="ECO:0007669"/>
    <property type="project" value="TreeGrafter"/>
</dbReference>
<keyword evidence="3" id="KW-0804">Transcription</keyword>
<dbReference type="Pfam" id="PF13377">
    <property type="entry name" value="Peripla_BP_3"/>
    <property type="match status" value="1"/>
</dbReference>
<proteinExistence type="predicted"/>
<keyword evidence="1" id="KW-0805">Transcription regulation</keyword>
<keyword evidence="2" id="KW-0238">DNA-binding</keyword>
<dbReference type="SMART" id="SM00354">
    <property type="entry name" value="HTH_LACI"/>
    <property type="match status" value="1"/>
</dbReference>
<dbReference type="CDD" id="cd06267">
    <property type="entry name" value="PBP1_LacI_sugar_binding-like"/>
    <property type="match status" value="1"/>
</dbReference>
<feature type="domain" description="HTH cro/C1-type" evidence="5">
    <location>
        <begin position="17"/>
        <end position="61"/>
    </location>
</feature>
<sequence>MAATPSRRSPRRADEAMTIYDVAEAAGVSTATVSRVVNGNYPVSAATRSKVEAAMQRLGYVTNAHARALAGSGRRLIGILIEELGDPYFASIARGAQLEAAAYGRLSLVCNTRGSSDLEDSFLDLLLEHRADVVVVVGGATSDDRYQEINRVRATRLASTGCRLVLCARPPLTDVSTTIGVQFDNEQGAFAVTDHLLALGHRRILYLGGPPTLSTTMNRIAGFERAHRTHGRSVDPTMIITGPFTQRWGYQRMQQLLDAEPAFTAVFCGNDLVAAGAYQAIKEQGLTIPGDLSVVGYDDIPIARVLDPALTTVRVPTEAIGREAVRAGLAHLADGPADPYTDPDEAASLGTSLIIRGSTAEPRD</sequence>
<dbReference type="PANTHER" id="PTHR30146:SF153">
    <property type="entry name" value="LACTOSE OPERON REPRESSOR"/>
    <property type="match status" value="1"/>
</dbReference>
<dbReference type="STRING" id="630515.SAMN04489812_3548"/>
<dbReference type="Gene3D" id="3.40.50.2300">
    <property type="match status" value="2"/>
</dbReference>
<dbReference type="EMBL" id="LT629772">
    <property type="protein sequence ID" value="SDS93669.1"/>
    <property type="molecule type" value="Genomic_DNA"/>
</dbReference>
<evidence type="ECO:0000256" key="3">
    <source>
        <dbReference type="ARBA" id="ARBA00023163"/>
    </source>
</evidence>
<gene>
    <name evidence="6" type="ORF">SAMN04489812_3548</name>
</gene>
<evidence type="ECO:0000256" key="2">
    <source>
        <dbReference type="ARBA" id="ARBA00023125"/>
    </source>
</evidence>
<dbReference type="GO" id="GO:0003700">
    <property type="term" value="F:DNA-binding transcription factor activity"/>
    <property type="evidence" value="ECO:0007669"/>
    <property type="project" value="TreeGrafter"/>
</dbReference>
<evidence type="ECO:0000256" key="1">
    <source>
        <dbReference type="ARBA" id="ARBA00023015"/>
    </source>
</evidence>
<dbReference type="RefSeq" id="WP_172836175.1">
    <property type="nucleotide sequence ID" value="NZ_LT629772.1"/>
</dbReference>
<dbReference type="InterPro" id="IPR000843">
    <property type="entry name" value="HTH_LacI"/>
</dbReference>
<dbReference type="InterPro" id="IPR046335">
    <property type="entry name" value="LacI/GalR-like_sensor"/>
</dbReference>
<dbReference type="SUPFAM" id="SSF47413">
    <property type="entry name" value="lambda repressor-like DNA-binding domains"/>
    <property type="match status" value="1"/>
</dbReference>
<reference evidence="6 7" key="1">
    <citation type="submission" date="2016-10" db="EMBL/GenBank/DDBJ databases">
        <authorList>
            <person name="de Groot N.N."/>
        </authorList>
    </citation>
    <scope>NUCLEOTIDE SEQUENCE [LARGE SCALE GENOMIC DNA]</scope>
    <source>
        <strain evidence="6 7">DSM 21800</strain>
    </source>
</reference>
<feature type="domain" description="HTH lacI-type" evidence="4">
    <location>
        <begin position="17"/>
        <end position="71"/>
    </location>
</feature>
<dbReference type="Gene3D" id="1.10.260.40">
    <property type="entry name" value="lambda repressor-like DNA-binding domains"/>
    <property type="match status" value="1"/>
</dbReference>
<name>A0A1H1WBZ2_9ACTN</name>
<dbReference type="InterPro" id="IPR028082">
    <property type="entry name" value="Peripla_BP_I"/>
</dbReference>
<evidence type="ECO:0000313" key="7">
    <source>
        <dbReference type="Proteomes" id="UP000199103"/>
    </source>
</evidence>